<evidence type="ECO:0000313" key="13">
    <source>
        <dbReference type="EMBL" id="RAL59581.1"/>
    </source>
</evidence>
<evidence type="ECO:0000256" key="5">
    <source>
        <dbReference type="ARBA" id="ARBA00022723"/>
    </source>
</evidence>
<sequence length="347" mass="37303">MSTDYKFQGWMGLDAESANGKMVWQEFEPKPFEETDVDIQITHCGICGSDMHTLRSGWGASDYPVCVKDIKVGDRVGVGAQSGSCMNQNGDCEACADGQQQYCAHMTGTYNSKWADGSKSYGGYADYWRGSGDFVIKIPDSIPSDIAAPMLCGGITVFSPLAQNGAGPGKKVGIIGIGGLGHFGILSAKALGCEEITAISRTAVKKEDALKMGATSFIATDEEPDWTIKYANSLDLIISTVSSPKLPLQSYLSLLRFKGKFIQVGAPEDVIPGFNMFSLIAKKLTIGASLIGPPHEIKDMLALFAEKGVKTWNNNVPMKDANQAIIDMDAGNARYRYVLVNEKHADA</sequence>
<dbReference type="Pfam" id="PF00107">
    <property type="entry name" value="ADH_zinc_N"/>
    <property type="match status" value="1"/>
</dbReference>
<dbReference type="PANTHER" id="PTHR42683">
    <property type="entry name" value="ALDEHYDE REDUCTASE"/>
    <property type="match status" value="1"/>
</dbReference>
<dbReference type="FunFam" id="3.40.50.720:FF:000158">
    <property type="entry name" value="Zinc-binding alcohol dehydrogenase"/>
    <property type="match status" value="1"/>
</dbReference>
<evidence type="ECO:0000256" key="9">
    <source>
        <dbReference type="ARBA" id="ARBA00024074"/>
    </source>
</evidence>
<dbReference type="EMBL" id="QKRW01000051">
    <property type="protein sequence ID" value="RAL59581.1"/>
    <property type="molecule type" value="Genomic_DNA"/>
</dbReference>
<dbReference type="Pfam" id="PF08240">
    <property type="entry name" value="ADH_N"/>
    <property type="match status" value="1"/>
</dbReference>
<accession>A0A395IHC2</accession>
<evidence type="ECO:0000256" key="6">
    <source>
        <dbReference type="ARBA" id="ARBA00022833"/>
    </source>
</evidence>
<comment type="catalytic activity">
    <reaction evidence="10">
        <text>a primary alcohol + NADP(+) = an aldehyde + NADPH + H(+)</text>
        <dbReference type="Rhea" id="RHEA:15937"/>
        <dbReference type="ChEBI" id="CHEBI:15378"/>
        <dbReference type="ChEBI" id="CHEBI:15734"/>
        <dbReference type="ChEBI" id="CHEBI:17478"/>
        <dbReference type="ChEBI" id="CHEBI:57783"/>
        <dbReference type="ChEBI" id="CHEBI:58349"/>
        <dbReference type="EC" id="1.1.1.2"/>
    </reaction>
    <physiologicalReaction direction="left-to-right" evidence="10">
        <dbReference type="Rhea" id="RHEA:15938"/>
    </physiologicalReaction>
    <physiologicalReaction direction="right-to-left" evidence="10">
        <dbReference type="Rhea" id="RHEA:15939"/>
    </physiologicalReaction>
</comment>
<dbReference type="OrthoDB" id="1879366at2759"/>
<dbReference type="Proteomes" id="UP000249056">
    <property type="component" value="Unassembled WGS sequence"/>
</dbReference>
<dbReference type="SUPFAM" id="SSF51735">
    <property type="entry name" value="NAD(P)-binding Rossmann-fold domains"/>
    <property type="match status" value="1"/>
</dbReference>
<dbReference type="GO" id="GO:0006066">
    <property type="term" value="P:alcohol metabolic process"/>
    <property type="evidence" value="ECO:0007669"/>
    <property type="project" value="UniProtKB-ARBA"/>
</dbReference>
<dbReference type="GO" id="GO:0046872">
    <property type="term" value="F:metal ion binding"/>
    <property type="evidence" value="ECO:0007669"/>
    <property type="project" value="UniProtKB-KW"/>
</dbReference>
<proteinExistence type="inferred from homology"/>
<keyword evidence="5" id="KW-0479">Metal-binding</keyword>
<evidence type="ECO:0000256" key="3">
    <source>
        <dbReference type="ARBA" id="ARBA00011738"/>
    </source>
</evidence>
<dbReference type="InterPro" id="IPR047109">
    <property type="entry name" value="CAD-like"/>
</dbReference>
<dbReference type="InterPro" id="IPR036291">
    <property type="entry name" value="NAD(P)-bd_dom_sf"/>
</dbReference>
<feature type="domain" description="Alcohol dehydrogenase-like C-terminal" evidence="11">
    <location>
        <begin position="179"/>
        <end position="305"/>
    </location>
</feature>
<keyword evidence="6" id="KW-0862">Zinc</keyword>
<dbReference type="AlphaFoldDB" id="A0A395IHC2"/>
<organism evidence="13 14">
    <name type="scientific">Monilinia fructigena</name>
    <dbReference type="NCBI Taxonomy" id="38457"/>
    <lineage>
        <taxon>Eukaryota</taxon>
        <taxon>Fungi</taxon>
        <taxon>Dikarya</taxon>
        <taxon>Ascomycota</taxon>
        <taxon>Pezizomycotina</taxon>
        <taxon>Leotiomycetes</taxon>
        <taxon>Helotiales</taxon>
        <taxon>Sclerotiniaceae</taxon>
        <taxon>Monilinia</taxon>
    </lineage>
</organism>
<comment type="cofactor">
    <cofactor evidence="1">
        <name>Zn(2+)</name>
        <dbReference type="ChEBI" id="CHEBI:29105"/>
    </cofactor>
</comment>
<evidence type="ECO:0000256" key="2">
    <source>
        <dbReference type="ARBA" id="ARBA00008072"/>
    </source>
</evidence>
<keyword evidence="8" id="KW-0560">Oxidoreductase</keyword>
<evidence type="ECO:0000256" key="4">
    <source>
        <dbReference type="ARBA" id="ARBA00022553"/>
    </source>
</evidence>
<dbReference type="Gene3D" id="3.40.50.720">
    <property type="entry name" value="NAD(P)-binding Rossmann-like Domain"/>
    <property type="match status" value="1"/>
</dbReference>
<keyword evidence="14" id="KW-1185">Reference proteome</keyword>
<keyword evidence="4" id="KW-0597">Phosphoprotein</keyword>
<protein>
    <recommendedName>
        <fullName evidence="9">alcohol dehydrogenase (NADP(+))</fullName>
        <ecNumber evidence="9">1.1.1.2</ecNumber>
    </recommendedName>
</protein>
<evidence type="ECO:0000259" key="12">
    <source>
        <dbReference type="Pfam" id="PF08240"/>
    </source>
</evidence>
<dbReference type="InterPro" id="IPR013149">
    <property type="entry name" value="ADH-like_C"/>
</dbReference>
<evidence type="ECO:0000259" key="11">
    <source>
        <dbReference type="Pfam" id="PF00107"/>
    </source>
</evidence>
<comment type="subunit">
    <text evidence="3">Homodimer.</text>
</comment>
<gene>
    <name evidence="13" type="ORF">DID88_006574</name>
</gene>
<evidence type="ECO:0000256" key="1">
    <source>
        <dbReference type="ARBA" id="ARBA00001947"/>
    </source>
</evidence>
<dbReference type="Gene3D" id="3.90.180.10">
    <property type="entry name" value="Medium-chain alcohol dehydrogenases, catalytic domain"/>
    <property type="match status" value="1"/>
</dbReference>
<reference evidence="13 14" key="1">
    <citation type="submission" date="2018-06" db="EMBL/GenBank/DDBJ databases">
        <title>Genome Sequence of the Brown Rot Fungal Pathogen Monilinia fructigena.</title>
        <authorList>
            <person name="Landi L."/>
            <person name="De Miccolis Angelini R.M."/>
            <person name="Pollastro S."/>
            <person name="Abate D."/>
            <person name="Faretra F."/>
            <person name="Romanazzi G."/>
        </authorList>
    </citation>
    <scope>NUCLEOTIDE SEQUENCE [LARGE SCALE GENOMIC DNA]</scope>
    <source>
        <strain evidence="13 14">Mfrg269</strain>
    </source>
</reference>
<dbReference type="EC" id="1.1.1.2" evidence="9"/>
<evidence type="ECO:0000256" key="8">
    <source>
        <dbReference type="ARBA" id="ARBA00023002"/>
    </source>
</evidence>
<dbReference type="InterPro" id="IPR013154">
    <property type="entry name" value="ADH-like_N"/>
</dbReference>
<comment type="caution">
    <text evidence="13">The sequence shown here is derived from an EMBL/GenBank/DDBJ whole genome shotgun (WGS) entry which is preliminary data.</text>
</comment>
<evidence type="ECO:0000256" key="7">
    <source>
        <dbReference type="ARBA" id="ARBA00022857"/>
    </source>
</evidence>
<evidence type="ECO:0000313" key="14">
    <source>
        <dbReference type="Proteomes" id="UP000249056"/>
    </source>
</evidence>
<dbReference type="GO" id="GO:0008106">
    <property type="term" value="F:alcohol dehydrogenase (NADP+) activity"/>
    <property type="evidence" value="ECO:0007669"/>
    <property type="project" value="UniProtKB-EC"/>
</dbReference>
<comment type="similarity">
    <text evidence="2">Belongs to the zinc-containing alcohol dehydrogenase family.</text>
</comment>
<dbReference type="CDD" id="cd05283">
    <property type="entry name" value="CAD1"/>
    <property type="match status" value="1"/>
</dbReference>
<name>A0A395IHC2_9HELO</name>
<keyword evidence="7" id="KW-0521">NADP</keyword>
<evidence type="ECO:0000256" key="10">
    <source>
        <dbReference type="ARBA" id="ARBA00050997"/>
    </source>
</evidence>
<dbReference type="InterPro" id="IPR011032">
    <property type="entry name" value="GroES-like_sf"/>
</dbReference>
<feature type="domain" description="Alcohol dehydrogenase-like N-terminal" evidence="12">
    <location>
        <begin position="34"/>
        <end position="140"/>
    </location>
</feature>
<dbReference type="SUPFAM" id="SSF50129">
    <property type="entry name" value="GroES-like"/>
    <property type="match status" value="1"/>
</dbReference>